<evidence type="ECO:0000313" key="3">
    <source>
        <dbReference type="Proteomes" id="UP000006695"/>
    </source>
</evidence>
<dbReference type="RefSeq" id="WP_011940852.1">
    <property type="nucleotide sequence ID" value="NC_009483.1"/>
</dbReference>
<sequence>MKTRFYLPLLLIWVFVLLWATGGAIADDKAPKKEEATWVLLHSEPEHSEFFYNKAALSVSPEDTFTVWTKVVYGKAGKADMLEGLSNVKTYQDLAYTLYQYGMNCATRQSRLQQIIHFDSKGNRIAEFNLTGKTEWEEITPDSRLDMVAEAECMPGAEP</sequence>
<evidence type="ECO:0000313" key="2">
    <source>
        <dbReference type="EMBL" id="ABQ28215.1"/>
    </source>
</evidence>
<dbReference type="Proteomes" id="UP000006695">
    <property type="component" value="Chromosome"/>
</dbReference>
<gene>
    <name evidence="2" type="ordered locus">Gura_4072</name>
</gene>
<dbReference type="InterPro" id="IPR031939">
    <property type="entry name" value="Adhesin_E-like"/>
</dbReference>
<feature type="domain" description="Surface-adhesin protein E-like" evidence="1">
    <location>
        <begin position="38"/>
        <end position="153"/>
    </location>
</feature>
<dbReference type="EMBL" id="CP000698">
    <property type="protein sequence ID" value="ABQ28215.1"/>
    <property type="molecule type" value="Genomic_DNA"/>
</dbReference>
<keyword evidence="3" id="KW-1185">Reference proteome</keyword>
<name>A5G8U7_GEOUR</name>
<evidence type="ECO:0000259" key="1">
    <source>
        <dbReference type="Pfam" id="PF16747"/>
    </source>
</evidence>
<dbReference type="KEGG" id="gur:Gura_4072"/>
<dbReference type="AlphaFoldDB" id="A5G8U7"/>
<dbReference type="Pfam" id="PF16747">
    <property type="entry name" value="Adhesin_E"/>
    <property type="match status" value="1"/>
</dbReference>
<dbReference type="OrthoDB" id="5398398at2"/>
<dbReference type="STRING" id="351605.Gura_4072"/>
<reference evidence="2 3" key="1">
    <citation type="submission" date="2007-05" db="EMBL/GenBank/DDBJ databases">
        <title>Complete sequence of Geobacter uraniireducens Rf4.</title>
        <authorList>
            <consortium name="US DOE Joint Genome Institute"/>
            <person name="Copeland A."/>
            <person name="Lucas S."/>
            <person name="Lapidus A."/>
            <person name="Barry K."/>
            <person name="Detter J.C."/>
            <person name="Glavina del Rio T."/>
            <person name="Hammon N."/>
            <person name="Israni S."/>
            <person name="Dalin E."/>
            <person name="Tice H."/>
            <person name="Pitluck S."/>
            <person name="Chertkov O."/>
            <person name="Brettin T."/>
            <person name="Bruce D."/>
            <person name="Han C."/>
            <person name="Schmutz J."/>
            <person name="Larimer F."/>
            <person name="Land M."/>
            <person name="Hauser L."/>
            <person name="Kyrpides N."/>
            <person name="Mikhailova N."/>
            <person name="Shelobolina E."/>
            <person name="Aklujkar M."/>
            <person name="Lovley D."/>
            <person name="Richardson P."/>
        </authorList>
    </citation>
    <scope>NUCLEOTIDE SEQUENCE [LARGE SCALE GENOMIC DNA]</scope>
    <source>
        <strain evidence="2 3">Rf4</strain>
    </source>
</reference>
<accession>A5G8U7</accession>
<dbReference type="HOGENOM" id="CLU_149937_0_0_7"/>
<protein>
    <recommendedName>
        <fullName evidence="1">Surface-adhesin protein E-like domain-containing protein</fullName>
    </recommendedName>
</protein>
<organism evidence="2 3">
    <name type="scientific">Geotalea uraniireducens (strain Rf4)</name>
    <name type="common">Geobacter uraniireducens</name>
    <dbReference type="NCBI Taxonomy" id="351605"/>
    <lineage>
        <taxon>Bacteria</taxon>
        <taxon>Pseudomonadati</taxon>
        <taxon>Thermodesulfobacteriota</taxon>
        <taxon>Desulfuromonadia</taxon>
        <taxon>Geobacterales</taxon>
        <taxon>Geobacteraceae</taxon>
        <taxon>Geotalea</taxon>
    </lineage>
</organism>
<proteinExistence type="predicted"/>